<organism evidence="14">
    <name type="scientific">Strongyloides ratti</name>
    <name type="common">Parasitic roundworm</name>
    <dbReference type="NCBI Taxonomy" id="34506"/>
    <lineage>
        <taxon>Eukaryota</taxon>
        <taxon>Metazoa</taxon>
        <taxon>Ecdysozoa</taxon>
        <taxon>Nematoda</taxon>
        <taxon>Chromadorea</taxon>
        <taxon>Rhabditida</taxon>
        <taxon>Tylenchina</taxon>
        <taxon>Panagrolaimomorpha</taxon>
        <taxon>Strongyloidoidea</taxon>
        <taxon>Strongyloididae</taxon>
        <taxon>Strongyloides</taxon>
    </lineage>
</organism>
<keyword evidence="7" id="KW-0809">Transit peptide</keyword>
<keyword evidence="9" id="KW-0496">Mitochondrion</keyword>
<feature type="binding site" evidence="11">
    <location>
        <position position="55"/>
    </location>
    <ligand>
        <name>S-adenosyl-L-methionine</name>
        <dbReference type="ChEBI" id="CHEBI:59789"/>
    </ligand>
</feature>
<feature type="binding site" evidence="11">
    <location>
        <position position="30"/>
    </location>
    <ligand>
        <name>S-adenosyl-L-methionine</name>
        <dbReference type="ChEBI" id="CHEBI:59789"/>
    </ligand>
</feature>
<comment type="similarity">
    <text evidence="11 12">Belongs to the class I-like SAM-binding methyltransferase superfamily. rRNA adenine N(6)-methyltransferase family.</text>
</comment>
<name>A0A090LCK9_STRRB</name>
<evidence type="ECO:0000313" key="17">
    <source>
        <dbReference type="WormBase" id="SRAE_2000216900"/>
    </source>
</evidence>
<dbReference type="AlphaFoldDB" id="A0A090LCK9"/>
<dbReference type="InterPro" id="IPR029063">
    <property type="entry name" value="SAM-dependent_MTases_sf"/>
</dbReference>
<proteinExistence type="inferred from homology"/>
<evidence type="ECO:0000259" key="13">
    <source>
        <dbReference type="SMART" id="SM00650"/>
    </source>
</evidence>
<feature type="binding site" evidence="11">
    <location>
        <position position="103"/>
    </location>
    <ligand>
        <name>S-adenosyl-L-methionine</name>
        <dbReference type="ChEBI" id="CHEBI:59789"/>
    </ligand>
</feature>
<keyword evidence="10" id="KW-0804">Transcription</keyword>
<keyword evidence="4 11" id="KW-0808">Transferase</keyword>
<dbReference type="GO" id="GO:0003723">
    <property type="term" value="F:RNA binding"/>
    <property type="evidence" value="ECO:0007669"/>
    <property type="project" value="UniProtKB-UniRule"/>
</dbReference>
<evidence type="ECO:0000256" key="10">
    <source>
        <dbReference type="ARBA" id="ARBA00023163"/>
    </source>
</evidence>
<dbReference type="EMBL" id="LN609529">
    <property type="protein sequence ID" value="CEF67507.1"/>
    <property type="molecule type" value="Genomic_DNA"/>
</dbReference>
<sequence>MSRLPPLPSLKSFVHMYRLRAKKILSQNYLMDMNLTRKIVNKLGNINNAHVIEIGPGPGGITRAILEKDINSLDVIEIDSRFIPPLEHLAQASNDKLKIHREDILKTNIENIWQDYYTEANSWLDDCNNFFIVGNLPFNIASPLIIKFLKDMSYRRGAMAFGRVPFILTFQKEVGKRICSPIDTNERSRISITSQYISQPEYLFEIPGTCFVPKPDVDVAVVKFTPRIEPLIPCSFELVEKIARHVFHYRRKYIEKCIKTLYPKELANDLTDSLFKKCNIDRSSVSFQLGIAEFSRICEEYEKQCLQIPGLFQFDYRSNNKPLAELEKLEDNTPPLLHNEYKAFQEGVTLKNSKNIIL</sequence>
<evidence type="ECO:0000313" key="15">
    <source>
        <dbReference type="Proteomes" id="UP000035682"/>
    </source>
</evidence>
<dbReference type="GO" id="GO:0006391">
    <property type="term" value="P:transcription initiation at mitochondrial promoter"/>
    <property type="evidence" value="ECO:0007669"/>
    <property type="project" value="TreeGrafter"/>
</dbReference>
<dbReference type="EC" id="2.1.1.-" evidence="12"/>
<evidence type="ECO:0000256" key="5">
    <source>
        <dbReference type="ARBA" id="ARBA00022691"/>
    </source>
</evidence>
<evidence type="ECO:0000256" key="9">
    <source>
        <dbReference type="ARBA" id="ARBA00023128"/>
    </source>
</evidence>
<keyword evidence="2 12" id="KW-0698">rRNA processing</keyword>
<evidence type="ECO:0000256" key="7">
    <source>
        <dbReference type="ARBA" id="ARBA00022946"/>
    </source>
</evidence>
<dbReference type="GO" id="GO:0005759">
    <property type="term" value="C:mitochondrial matrix"/>
    <property type="evidence" value="ECO:0007669"/>
    <property type="project" value="TreeGrafter"/>
</dbReference>
<dbReference type="SUPFAM" id="SSF53335">
    <property type="entry name" value="S-adenosyl-L-methionine-dependent methyltransferases"/>
    <property type="match status" value="1"/>
</dbReference>
<evidence type="ECO:0000313" key="16">
    <source>
        <dbReference type="WBParaSite" id="SRAE_2000216900.1"/>
    </source>
</evidence>
<reference evidence="16" key="3">
    <citation type="submission" date="2020-12" db="UniProtKB">
        <authorList>
            <consortium name="WormBaseParasite"/>
        </authorList>
    </citation>
    <scope>IDENTIFICATION</scope>
</reference>
<dbReference type="CDD" id="cd02440">
    <property type="entry name" value="AdoMet_MTases"/>
    <property type="match status" value="1"/>
</dbReference>
<feature type="binding site" evidence="11">
    <location>
        <position position="28"/>
    </location>
    <ligand>
        <name>S-adenosyl-L-methionine</name>
        <dbReference type="ChEBI" id="CHEBI:59789"/>
    </ligand>
</feature>
<dbReference type="NCBIfam" id="TIGR00755">
    <property type="entry name" value="ksgA"/>
    <property type="match status" value="1"/>
</dbReference>
<keyword evidence="5 11" id="KW-0949">S-adenosyl-L-methionine</keyword>
<dbReference type="InterPro" id="IPR023165">
    <property type="entry name" value="rRNA_Ade_diMease-like_C"/>
</dbReference>
<dbReference type="FunFam" id="1.10.8.100:FF:000006">
    <property type="entry name" value="rRNA adenine N(6)-methyltransferase"/>
    <property type="match status" value="1"/>
</dbReference>
<dbReference type="PROSITE" id="PS51689">
    <property type="entry name" value="SAM_RNA_A_N6_MT"/>
    <property type="match status" value="1"/>
</dbReference>
<dbReference type="Pfam" id="PF00398">
    <property type="entry name" value="RrnaAD"/>
    <property type="match status" value="1"/>
</dbReference>
<dbReference type="InterPro" id="IPR020598">
    <property type="entry name" value="rRNA_Ade_methylase_Trfase_N"/>
</dbReference>
<evidence type="ECO:0000256" key="2">
    <source>
        <dbReference type="ARBA" id="ARBA00022552"/>
    </source>
</evidence>
<dbReference type="PANTHER" id="PTHR11727">
    <property type="entry name" value="DIMETHYLADENOSINE TRANSFERASE"/>
    <property type="match status" value="1"/>
</dbReference>
<feature type="binding site" evidence="11">
    <location>
        <position position="77"/>
    </location>
    <ligand>
        <name>S-adenosyl-L-methionine</name>
        <dbReference type="ChEBI" id="CHEBI:59789"/>
    </ligand>
</feature>
<accession>A0A090LCK9</accession>
<gene>
    <name evidence="14 16 17" type="ORF">SRAE_2000216900</name>
</gene>
<keyword evidence="8" id="KW-0805">Transcription regulation</keyword>
<dbReference type="Proteomes" id="UP000035682">
    <property type="component" value="Unplaced"/>
</dbReference>
<feature type="binding site" evidence="11">
    <location>
        <position position="135"/>
    </location>
    <ligand>
        <name>S-adenosyl-L-methionine</name>
        <dbReference type="ChEBI" id="CHEBI:59789"/>
    </ligand>
</feature>
<dbReference type="CTD" id="36379872"/>
<dbReference type="GO" id="GO:0034246">
    <property type="term" value="F:mitochondrial transcription factor activity"/>
    <property type="evidence" value="ECO:0007669"/>
    <property type="project" value="TreeGrafter"/>
</dbReference>
<comment type="subcellular location">
    <subcellularLocation>
        <location evidence="1">Mitochondrion</location>
    </subcellularLocation>
</comment>
<dbReference type="PANTHER" id="PTHR11727:SF17">
    <property type="entry name" value="DIMETHYLADENOSINE TRANSFERASE 1, MITOCHONDRIAL"/>
    <property type="match status" value="1"/>
</dbReference>
<dbReference type="InterPro" id="IPR020596">
    <property type="entry name" value="rRNA_Ade_Mease_Trfase_CS"/>
</dbReference>
<evidence type="ECO:0000256" key="4">
    <source>
        <dbReference type="ARBA" id="ARBA00022679"/>
    </source>
</evidence>
<evidence type="ECO:0000256" key="3">
    <source>
        <dbReference type="ARBA" id="ARBA00022603"/>
    </source>
</evidence>
<dbReference type="WBParaSite" id="SRAE_2000216900.1">
    <property type="protein sequence ID" value="SRAE_2000216900.1"/>
    <property type="gene ID" value="WBGene00262378"/>
</dbReference>
<evidence type="ECO:0000256" key="1">
    <source>
        <dbReference type="ARBA" id="ARBA00004173"/>
    </source>
</evidence>
<dbReference type="InterPro" id="IPR011530">
    <property type="entry name" value="rRNA_adenine_dimethylase"/>
</dbReference>
<dbReference type="OMA" id="RIEQPFK"/>
<dbReference type="GO" id="GO:0000179">
    <property type="term" value="F:rRNA (adenine-N6,N6-)-dimethyltransferase activity"/>
    <property type="evidence" value="ECO:0007669"/>
    <property type="project" value="UniProtKB-UniRule"/>
</dbReference>
<dbReference type="GeneID" id="36379872"/>
<dbReference type="SMART" id="SM00650">
    <property type="entry name" value="rADc"/>
    <property type="match status" value="1"/>
</dbReference>
<dbReference type="FunFam" id="3.40.50.150:FF:000109">
    <property type="entry name" value="rRNA adenine N(6)-methyltransferase"/>
    <property type="match status" value="1"/>
</dbReference>
<dbReference type="PROSITE" id="PS01131">
    <property type="entry name" value="RRNA_A_DIMETH"/>
    <property type="match status" value="1"/>
</dbReference>
<keyword evidence="3 11" id="KW-0489">Methyltransferase</keyword>
<reference evidence="15" key="1">
    <citation type="submission" date="2014-09" db="EMBL/GenBank/DDBJ databases">
        <authorList>
            <person name="Martin A.A."/>
        </authorList>
    </citation>
    <scope>NUCLEOTIDE SEQUENCE</scope>
    <source>
        <strain evidence="15">ED321</strain>
    </source>
</reference>
<dbReference type="Gene3D" id="1.10.8.100">
    <property type="entry name" value="Ribosomal RNA adenine dimethylase-like, domain 2"/>
    <property type="match status" value="1"/>
</dbReference>
<evidence type="ECO:0000256" key="6">
    <source>
        <dbReference type="ARBA" id="ARBA00022884"/>
    </source>
</evidence>
<protein>
    <recommendedName>
        <fullName evidence="12">rRNA adenine N(6)-methyltransferase</fullName>
        <ecNumber evidence="12">2.1.1.-</ecNumber>
    </recommendedName>
</protein>
<evidence type="ECO:0000313" key="14">
    <source>
        <dbReference type="EMBL" id="CEF67507.1"/>
    </source>
</evidence>
<keyword evidence="15" id="KW-1185">Reference proteome</keyword>
<dbReference type="Gene3D" id="3.40.50.150">
    <property type="entry name" value="Vaccinia Virus protein VP39"/>
    <property type="match status" value="1"/>
</dbReference>
<evidence type="ECO:0000256" key="8">
    <source>
        <dbReference type="ARBA" id="ARBA00023015"/>
    </source>
</evidence>
<dbReference type="InterPro" id="IPR001737">
    <property type="entry name" value="KsgA/Erm"/>
</dbReference>
<dbReference type="STRING" id="34506.A0A090LCK9"/>
<keyword evidence="6 11" id="KW-0694">RNA-binding</keyword>
<feature type="domain" description="Ribosomal RNA adenine methylase transferase N-terminal" evidence="13">
    <location>
        <begin position="35"/>
        <end position="228"/>
    </location>
</feature>
<dbReference type="RefSeq" id="XP_024506707.1">
    <property type="nucleotide sequence ID" value="XM_024653208.1"/>
</dbReference>
<dbReference type="WormBase" id="SRAE_2000216900">
    <property type="protein sequence ID" value="SRP03152"/>
    <property type="gene ID" value="WBGene00262378"/>
</dbReference>
<evidence type="ECO:0000256" key="11">
    <source>
        <dbReference type="PROSITE-ProRule" id="PRU01026"/>
    </source>
</evidence>
<evidence type="ECO:0000256" key="12">
    <source>
        <dbReference type="RuleBase" id="RU362106"/>
    </source>
</evidence>
<dbReference type="OrthoDB" id="16079at2759"/>
<reference evidence="14" key="2">
    <citation type="submission" date="2014-09" db="EMBL/GenBank/DDBJ databases">
        <authorList>
            <person name="Aslett A.Martin."/>
        </authorList>
    </citation>
    <scope>NUCLEOTIDE SEQUENCE</scope>
    <source>
        <strain evidence="14">ED321 Heterogonic</strain>
    </source>
</reference>